<dbReference type="HOGENOM" id="CLU_026157_0_1_4"/>
<gene>
    <name evidence="3" type="ordered locus">azo1270</name>
</gene>
<feature type="coiled-coil region" evidence="1">
    <location>
        <begin position="461"/>
        <end position="488"/>
    </location>
</feature>
<evidence type="ECO:0000256" key="1">
    <source>
        <dbReference type="SAM" id="Coils"/>
    </source>
</evidence>
<sequence length="548" mass="56313">MNTLDTRGAGLSLQLDATGRVLLASLVPQPEVAAIDAAWLEERIAEAGAGRFRRDAAACELLLQQYAGGAAVAGLALATAVDAALAVRIAPDALLATLDITPAQGGTPISKEAVLAELGAKGITEGIALDAINQAIADGAAQDVEIARGRAPVAGEDGRLECLLPAARDRRPQLDASGHIDYRDLGEIQVVRAGEALMRRHPPTPGTPGITVRGAAIPPRAGKDIAFAPGLAGVAPAADDPNLLIAACAGQPVQVRGGIMVEPVFSVEAVNMASGNIRFDGSVKIRGDVAAGMLVSATGDIEIGGVVESATLEAGGSIVVKGGVIGRLGRKDAGDHHISCGGDFSAAYAQQVRVEAGDSIFIDDIAMQCDLLAANHIRVGQRRRGHVIGGRLQATLSVTARVLGSPNRIETRFEIGTPPALHKQLAELARQRDGEETQLLEVSKLLAFADHNPGRLPPATVEKAAHTAARLSAEIAALRETESALAQKADLARNARVVAEQAMYDGVVVTLGIQRYRVSGEHGAGAIGLGEQGLALLPAEDAVPAAPA</sequence>
<feature type="domain" description="Flagellar Assembly Protein A N-terminal region" evidence="2">
    <location>
        <begin position="86"/>
        <end position="255"/>
    </location>
</feature>
<dbReference type="eggNOG" id="COG1315">
    <property type="taxonomic scope" value="Bacteria"/>
</dbReference>
<dbReference type="InterPro" id="IPR005646">
    <property type="entry name" value="FapA"/>
</dbReference>
<proteinExistence type="predicted"/>
<dbReference type="AlphaFoldDB" id="A1K4Y2"/>
<accession>A1K4Y2</accession>
<evidence type="ECO:0000259" key="2">
    <source>
        <dbReference type="Pfam" id="PF20250"/>
    </source>
</evidence>
<dbReference type="InterPro" id="IPR046866">
    <property type="entry name" value="FapA_N"/>
</dbReference>
<organism evidence="3 4">
    <name type="scientific">Azoarcus sp. (strain BH72)</name>
    <dbReference type="NCBI Taxonomy" id="418699"/>
    <lineage>
        <taxon>Bacteria</taxon>
        <taxon>Pseudomonadati</taxon>
        <taxon>Pseudomonadota</taxon>
        <taxon>Betaproteobacteria</taxon>
        <taxon>Rhodocyclales</taxon>
        <taxon>Zoogloeaceae</taxon>
        <taxon>Azoarcus</taxon>
    </lineage>
</organism>
<keyword evidence="1" id="KW-0175">Coiled coil</keyword>
<protein>
    <recommendedName>
        <fullName evidence="2">Flagellar Assembly Protein A N-terminal region domain-containing protein</fullName>
    </recommendedName>
</protein>
<dbReference type="Pfam" id="PF03961">
    <property type="entry name" value="FapA"/>
    <property type="match status" value="1"/>
</dbReference>
<evidence type="ECO:0000313" key="4">
    <source>
        <dbReference type="Proteomes" id="UP000002588"/>
    </source>
</evidence>
<evidence type="ECO:0000313" key="3">
    <source>
        <dbReference type="EMBL" id="CAL93887.1"/>
    </source>
</evidence>
<reference evidence="3 4" key="1">
    <citation type="journal article" date="2006" name="Nat. Biotechnol.">
        <title>Complete genome of the mutualistic, N2-fixing grass endophyte Azoarcus sp. strain BH72.</title>
        <authorList>
            <person name="Krause A."/>
            <person name="Ramakumar A."/>
            <person name="Bartels D."/>
            <person name="Battistoni F."/>
            <person name="Bekel T."/>
            <person name="Boch J."/>
            <person name="Boehm M."/>
            <person name="Friedrich F."/>
            <person name="Hurek T."/>
            <person name="Krause L."/>
            <person name="Linke B."/>
            <person name="McHardy A.C."/>
            <person name="Sarkar A."/>
            <person name="Schneiker S."/>
            <person name="Syed A.A."/>
            <person name="Thauer R."/>
            <person name="Vorhoelter F.-J."/>
            <person name="Weidner S."/>
            <person name="Puehler A."/>
            <person name="Reinhold-Hurek B."/>
            <person name="Kaiser O."/>
            <person name="Goesmann A."/>
        </authorList>
    </citation>
    <scope>NUCLEOTIDE SEQUENCE [LARGE SCALE GENOMIC DNA]</scope>
    <source>
        <strain evidence="3 4">BH72</strain>
    </source>
</reference>
<keyword evidence="4" id="KW-1185">Reference proteome</keyword>
<dbReference type="RefSeq" id="WP_011765003.1">
    <property type="nucleotide sequence ID" value="NC_008702.1"/>
</dbReference>
<name>A1K4Y2_AZOSB</name>
<dbReference type="EMBL" id="AM406670">
    <property type="protein sequence ID" value="CAL93887.1"/>
    <property type="molecule type" value="Genomic_DNA"/>
</dbReference>
<dbReference type="Pfam" id="PF20250">
    <property type="entry name" value="FapA_N"/>
    <property type="match status" value="1"/>
</dbReference>
<dbReference type="Proteomes" id="UP000002588">
    <property type="component" value="Chromosome"/>
</dbReference>
<dbReference type="PANTHER" id="PTHR38032">
    <property type="entry name" value="POLYMERASE-RELATED"/>
    <property type="match status" value="1"/>
</dbReference>
<dbReference type="PANTHER" id="PTHR38032:SF1">
    <property type="entry name" value="RNA-BINDING PROTEIN KHPB N-TERMINAL DOMAIN-CONTAINING PROTEIN"/>
    <property type="match status" value="1"/>
</dbReference>
<dbReference type="KEGG" id="azo:azo1270"/>
<dbReference type="STRING" id="62928.azo1270"/>
<dbReference type="InterPro" id="IPR046865">
    <property type="entry name" value="FapA_b_solenoid"/>
</dbReference>